<organism evidence="1 2">
    <name type="scientific">Streptomyces fodineus</name>
    <dbReference type="NCBI Taxonomy" id="1904616"/>
    <lineage>
        <taxon>Bacteria</taxon>
        <taxon>Bacillati</taxon>
        <taxon>Actinomycetota</taxon>
        <taxon>Actinomycetes</taxon>
        <taxon>Kitasatosporales</taxon>
        <taxon>Streptomycetaceae</taxon>
        <taxon>Streptomyces</taxon>
    </lineage>
</organism>
<dbReference type="Gene3D" id="3.40.50.2300">
    <property type="match status" value="2"/>
</dbReference>
<evidence type="ECO:0000313" key="2">
    <source>
        <dbReference type="Proteomes" id="UP000094960"/>
    </source>
</evidence>
<keyword evidence="2" id="KW-1185">Reference proteome</keyword>
<dbReference type="RefSeq" id="WP_069782469.1">
    <property type="nucleotide sequence ID" value="NZ_CP017248.1"/>
</dbReference>
<reference evidence="2" key="1">
    <citation type="submission" date="2016-09" db="EMBL/GenBank/DDBJ databases">
        <title>Streptomyces puniciscabiei strain:TW1S1 Genome sequencing and assembly.</title>
        <authorList>
            <person name="Kim M.-K."/>
            <person name="Kim S.B."/>
        </authorList>
    </citation>
    <scope>NUCLEOTIDE SEQUENCE [LARGE SCALE GENOMIC DNA]</scope>
    <source>
        <strain evidence="2">TW1S1</strain>
    </source>
</reference>
<evidence type="ECO:0000313" key="1">
    <source>
        <dbReference type="EMBL" id="AOR35955.1"/>
    </source>
</evidence>
<proteinExistence type="predicted"/>
<dbReference type="AlphaFoldDB" id="A0A1D7YK28"/>
<dbReference type="SUPFAM" id="SSF53822">
    <property type="entry name" value="Periplasmic binding protein-like I"/>
    <property type="match status" value="1"/>
</dbReference>
<dbReference type="KEGG" id="spun:BFF78_37245"/>
<name>A0A1D7YK28_9ACTN</name>
<gene>
    <name evidence="1" type="ORF">BFF78_37245</name>
</gene>
<dbReference type="EMBL" id="CP017248">
    <property type="protein sequence ID" value="AOR35955.1"/>
    <property type="molecule type" value="Genomic_DNA"/>
</dbReference>
<protein>
    <submittedName>
        <fullName evidence="1">Uncharacterized protein</fullName>
    </submittedName>
</protein>
<sequence length="945" mass="101142">MLHPPPEDAQQLVLPNGFDAIVRVLDRYVADRRAGLPWRARSRGRRLPAVLLAREPESDPGAGAAEPDPALAALVLAYRQRLLSTGHEPVEHLAGLAPHAVVDDGLLARGGPREEEAGGPHVLLLDEVARQLRTSMPDRSGALRLREFGTLLAVLRAPLPPGDDTDAGRKALRDMLVDREARRFQPAPGAAQLGEAVGGPWATAVRWVTAVPAGWLWRLCYGMRVDRQQPWLGSRLNQPGRSFLDAALALRAAHQYSRAHDTAQTQPPESAAMAARDEAVVRQVLLIALIHDLAKAARPPAWSRRRPRRGWSFVLLLPTVGGEGSACRKLLDTYAAAAGDAGPSPLLVLGAATDDIPSYAAPPPPQAVPAQGGSRAHRAGREVAALFSAATAGRSTEAVHVLPLPRTPDDGTAAEWLAGHRIVGSRRAGAWDWWRPVAAGLAATLLLVGGFAGYRAVLSLLPGGRSAASCRQVATGQVVGLTDGNDGCDLAHGLYAPELRKLERTLGQQNALVDTTGPYRTLVFFAPLSVGSESKRTVPTGFQMLRGALLAQKEVNDRHLKSQVPVRLLVANAGEYFSYGSSGGLNTTNHTNVDVAQMILDRASTDHIAAVMGLTQSRPESQQAAIELGTKGLAVLGTGVTGQRMVEGESPVSYFQLSPPDARIASVMAAFAQHSPRMGALAKPTAGHTAPAAVVVYDPSDKYFSNDLANRFDTDYHAAGPVYRVPYGEVDDRRTSNVAQTVCALVHRTNGFVLYAGRSGVMEDLFHYMQGDPGCRARQNRVAVMAESPAPDLSLHPERMQQEYDALTLFYNQFSLPDPQGPFAGLFQAEFHLSAENDAAVGYDAVNILSDVMDAIFTTDPEFTPSSLVTQLQDPGVSQYVGESGVITLNSDHNYPPDKEIHVREIPPNGGPLTDLTCGVLAKGAQRVTHWGPDDRFACPTDDAS</sequence>
<accession>A0A1D7YK28</accession>
<dbReference type="Proteomes" id="UP000094960">
    <property type="component" value="Chromosome"/>
</dbReference>
<dbReference type="InterPro" id="IPR028082">
    <property type="entry name" value="Peripla_BP_I"/>
</dbReference>